<dbReference type="Pfam" id="PF00361">
    <property type="entry name" value="Proton_antipo_M"/>
    <property type="match status" value="2"/>
</dbReference>
<dbReference type="GO" id="GO:0008137">
    <property type="term" value="F:NADH dehydrogenase (ubiquinone) activity"/>
    <property type="evidence" value="ECO:0007669"/>
    <property type="project" value="UniProtKB-EC"/>
</dbReference>
<evidence type="ECO:0000256" key="6">
    <source>
        <dbReference type="ARBA" id="ARBA00022448"/>
    </source>
</evidence>
<keyword evidence="11 18" id="KW-0249">Electron transport</keyword>
<evidence type="ECO:0000256" key="2">
    <source>
        <dbReference type="ARBA" id="ARBA00004448"/>
    </source>
</evidence>
<evidence type="ECO:0000256" key="12">
    <source>
        <dbReference type="ARBA" id="ARBA00022989"/>
    </source>
</evidence>
<comment type="function">
    <text evidence="1">Core subunit of the mitochondrial membrane respiratory chain NADH dehydrogenase (Complex I) that is believed to belong to the minimal assembly required for catalysis. Complex I functions in the transfer of electrons from NADH to the respiratory chain. The immediate electron acceptor for the enzyme is believed to be ubiquinone.</text>
</comment>
<evidence type="ECO:0000256" key="13">
    <source>
        <dbReference type="ARBA" id="ARBA00023027"/>
    </source>
</evidence>
<name>A0A7G7WQD7_METMG</name>
<evidence type="ECO:0000256" key="15">
    <source>
        <dbReference type="ARBA" id="ARBA00023128"/>
    </source>
</evidence>
<dbReference type="GO" id="GO:0005743">
    <property type="term" value="C:mitochondrial inner membrane"/>
    <property type="evidence" value="ECO:0007669"/>
    <property type="project" value="UniProtKB-SubCell"/>
</dbReference>
<comment type="function">
    <text evidence="18">Core subunit of the mitochondrial membrane respiratory chain NADH dehydrogenase (Complex I) which catalyzes electron transfer from NADH through the respiratory chain, using ubiquinone as an electron acceptor. Essential for the catalytic activity and assembly of complex I.</text>
</comment>
<evidence type="ECO:0000256" key="3">
    <source>
        <dbReference type="ARBA" id="ARBA00007012"/>
    </source>
</evidence>
<feature type="transmembrane region" description="Helical" evidence="18">
    <location>
        <begin position="5"/>
        <end position="22"/>
    </location>
</feature>
<protein>
    <recommendedName>
        <fullName evidence="5 18">NADH-ubiquinone oxidoreductase chain 2</fullName>
        <ecNumber evidence="4 18">7.1.1.2</ecNumber>
    </recommendedName>
</protein>
<evidence type="ECO:0000256" key="5">
    <source>
        <dbReference type="ARBA" id="ARBA00021008"/>
    </source>
</evidence>
<evidence type="ECO:0000256" key="1">
    <source>
        <dbReference type="ARBA" id="ARBA00003257"/>
    </source>
</evidence>
<accession>A0A7G7WQD7</accession>
<feature type="transmembrane region" description="Helical" evidence="18">
    <location>
        <begin position="315"/>
        <end position="336"/>
    </location>
</feature>
<feature type="transmembrane region" description="Helical" evidence="18">
    <location>
        <begin position="231"/>
        <end position="254"/>
    </location>
</feature>
<dbReference type="InterPro" id="IPR003917">
    <property type="entry name" value="NADH_UbQ_OxRdtase_chain2"/>
</dbReference>
<keyword evidence="16 18" id="KW-0472">Membrane</keyword>
<feature type="transmembrane region" description="Helical" evidence="18">
    <location>
        <begin position="266"/>
        <end position="286"/>
    </location>
</feature>
<evidence type="ECO:0000259" key="19">
    <source>
        <dbReference type="Pfam" id="PF00361"/>
    </source>
</evidence>
<evidence type="ECO:0000256" key="10">
    <source>
        <dbReference type="ARBA" id="ARBA00022967"/>
    </source>
</evidence>
<evidence type="ECO:0000256" key="17">
    <source>
        <dbReference type="ARBA" id="ARBA00049551"/>
    </source>
</evidence>
<sequence length="338" mass="38051">MVFPLSYFFFFSTLLLGMLLAVSSSSWFGVWVGLELNLMSFIPLIANKMNPYFSEAALKYFLVQALASTLIVMSSALLLLFSTLSYYLILMALLMKLGAAPFHFWFPQIMEGLAWLQTIILMTIQKLAPMFLISYLMINSNLTSIVIFSSVLTALAGALGGLNMMKLRKIMAFSSINHMSWMLIAVSISDTIWLTYFSFYTLISISVVLLFQSAHLFSLHDITNLNLSNPLFMLTLPLSLLSLGGLPPFSGFLPKWMMIQMMLTKGLIVPLLFLLLSSLITLYFYLRLVTPFVLMTTPTLSFNMKTSTHVLHSPLLPFIFMFNLLGLMTPLPLIILTI</sequence>
<keyword evidence="14 18" id="KW-0830">Ubiquinone</keyword>
<dbReference type="GeneID" id="59142885"/>
<feature type="domain" description="NADH:quinone oxidoreductase/Mrp antiporter transmembrane" evidence="19">
    <location>
        <begin position="24"/>
        <end position="81"/>
    </location>
</feature>
<keyword evidence="15 18" id="KW-0496">Mitochondrion</keyword>
<geneLocation type="mitochondrion" evidence="20"/>
<evidence type="ECO:0000256" key="9">
    <source>
        <dbReference type="ARBA" id="ARBA00022792"/>
    </source>
</evidence>
<evidence type="ECO:0000256" key="11">
    <source>
        <dbReference type="ARBA" id="ARBA00022982"/>
    </source>
</evidence>
<evidence type="ECO:0000256" key="14">
    <source>
        <dbReference type="ARBA" id="ARBA00023075"/>
    </source>
</evidence>
<dbReference type="RefSeq" id="YP_009926421.1">
    <property type="nucleotide sequence ID" value="NC_050675.1"/>
</dbReference>
<comment type="similarity">
    <text evidence="3 18">Belongs to the complex I subunit 2 family.</text>
</comment>
<proteinExistence type="inferred from homology"/>
<keyword evidence="13 18" id="KW-0520">NAD</keyword>
<dbReference type="GO" id="GO:0006120">
    <property type="term" value="P:mitochondrial electron transport, NADH to ubiquinone"/>
    <property type="evidence" value="ECO:0007669"/>
    <property type="project" value="InterPro"/>
</dbReference>
<feature type="domain" description="NADH:quinone oxidoreductase/Mrp antiporter transmembrane" evidence="19">
    <location>
        <begin position="83"/>
        <end position="281"/>
    </location>
</feature>
<keyword evidence="9 18" id="KW-0999">Mitochondrion inner membrane</keyword>
<keyword evidence="8 18" id="KW-0812">Transmembrane</keyword>
<feature type="transmembrane region" description="Helical" evidence="18">
    <location>
        <begin position="142"/>
        <end position="162"/>
    </location>
</feature>
<evidence type="ECO:0000256" key="7">
    <source>
        <dbReference type="ARBA" id="ARBA00022660"/>
    </source>
</evidence>
<dbReference type="PANTHER" id="PTHR46552:SF1">
    <property type="entry name" value="NADH-UBIQUINONE OXIDOREDUCTASE CHAIN 2"/>
    <property type="match status" value="1"/>
</dbReference>
<feature type="transmembrane region" description="Helical" evidence="18">
    <location>
        <begin position="58"/>
        <end position="80"/>
    </location>
</feature>
<keyword evidence="10 18" id="KW-1278">Translocase</keyword>
<feature type="transmembrane region" description="Helical" evidence="18">
    <location>
        <begin position="183"/>
        <end position="211"/>
    </location>
</feature>
<evidence type="ECO:0000256" key="8">
    <source>
        <dbReference type="ARBA" id="ARBA00022692"/>
    </source>
</evidence>
<gene>
    <name evidence="20" type="primary">ND2</name>
</gene>
<feature type="transmembrane region" description="Helical" evidence="18">
    <location>
        <begin position="86"/>
        <end position="106"/>
    </location>
</feature>
<keyword evidence="7 18" id="KW-0679">Respiratory chain</keyword>
<comment type="subcellular location">
    <subcellularLocation>
        <location evidence="2 18">Mitochondrion inner membrane</location>
        <topology evidence="2 18">Multi-pass membrane protein</topology>
    </subcellularLocation>
</comment>
<dbReference type="InterPro" id="IPR001750">
    <property type="entry name" value="ND/Mrp_TM"/>
</dbReference>
<dbReference type="EMBL" id="MN371144">
    <property type="protein sequence ID" value="QNH68764.1"/>
    <property type="molecule type" value="Genomic_DNA"/>
</dbReference>
<reference evidence="20" key="1">
    <citation type="journal article" date="2019" name="Mitochondrial DNA Part B Resour">
        <title>The complete mitochondrial genome and phylogenetic analysis of Cancer magister (Decapoda, Cancridae).</title>
        <authorList>
            <person name="Fan S."/>
            <person name="Zhao C."/>
            <person name="Wang P."/>
            <person name="Yan L."/>
            <person name="Qiu L."/>
        </authorList>
    </citation>
    <scope>NUCLEOTIDE SEQUENCE</scope>
</reference>
<evidence type="ECO:0000256" key="18">
    <source>
        <dbReference type="RuleBase" id="RU003403"/>
    </source>
</evidence>
<comment type="catalytic activity">
    <reaction evidence="17 18">
        <text>a ubiquinone + NADH + 5 H(+)(in) = a ubiquinol + NAD(+) + 4 H(+)(out)</text>
        <dbReference type="Rhea" id="RHEA:29091"/>
        <dbReference type="Rhea" id="RHEA-COMP:9565"/>
        <dbReference type="Rhea" id="RHEA-COMP:9566"/>
        <dbReference type="ChEBI" id="CHEBI:15378"/>
        <dbReference type="ChEBI" id="CHEBI:16389"/>
        <dbReference type="ChEBI" id="CHEBI:17976"/>
        <dbReference type="ChEBI" id="CHEBI:57540"/>
        <dbReference type="ChEBI" id="CHEBI:57945"/>
        <dbReference type="EC" id="7.1.1.2"/>
    </reaction>
</comment>
<dbReference type="CTD" id="4536"/>
<dbReference type="EC" id="7.1.1.2" evidence="4 18"/>
<dbReference type="PANTHER" id="PTHR46552">
    <property type="entry name" value="NADH-UBIQUINONE OXIDOREDUCTASE CHAIN 2"/>
    <property type="match status" value="1"/>
</dbReference>
<dbReference type="InterPro" id="IPR050175">
    <property type="entry name" value="Complex_I_Subunit_2"/>
</dbReference>
<organism evidence="20">
    <name type="scientific">Metacarcinus magister</name>
    <name type="common">Dungeness crab</name>
    <name type="synonym">Cancer magister</name>
    <dbReference type="NCBI Taxonomy" id="29965"/>
    <lineage>
        <taxon>Eukaryota</taxon>
        <taxon>Metazoa</taxon>
        <taxon>Ecdysozoa</taxon>
        <taxon>Arthropoda</taxon>
        <taxon>Crustacea</taxon>
        <taxon>Multicrustacea</taxon>
        <taxon>Malacostraca</taxon>
        <taxon>Eumalacostraca</taxon>
        <taxon>Eucarida</taxon>
        <taxon>Decapoda</taxon>
        <taxon>Pleocyemata</taxon>
        <taxon>Brachyura</taxon>
        <taxon>Eubrachyura</taxon>
        <taxon>Cancroidea</taxon>
        <taxon>Cancridae</taxon>
        <taxon>Metacarcinus</taxon>
    </lineage>
</organism>
<keyword evidence="6" id="KW-0813">Transport</keyword>
<evidence type="ECO:0000313" key="20">
    <source>
        <dbReference type="EMBL" id="QNH68764.1"/>
    </source>
</evidence>
<evidence type="ECO:0000256" key="4">
    <source>
        <dbReference type="ARBA" id="ARBA00012944"/>
    </source>
</evidence>
<evidence type="ECO:0000256" key="16">
    <source>
        <dbReference type="ARBA" id="ARBA00023136"/>
    </source>
</evidence>
<keyword evidence="12 18" id="KW-1133">Transmembrane helix</keyword>
<dbReference type="AlphaFoldDB" id="A0A7G7WQD7"/>
<dbReference type="PRINTS" id="PR01436">
    <property type="entry name" value="NADHDHGNASE2"/>
</dbReference>